<accession>A0ABY4T508</accession>
<gene>
    <name evidence="2" type="ORF">IM816_14740</name>
</gene>
<feature type="transmembrane region" description="Helical" evidence="1">
    <location>
        <begin position="21"/>
        <end position="41"/>
    </location>
</feature>
<proteinExistence type="predicted"/>
<name>A0ABY4T508_9GAMM</name>
<protein>
    <submittedName>
        <fullName evidence="2">Uncharacterized protein</fullName>
    </submittedName>
</protein>
<reference evidence="2" key="1">
    <citation type="submission" date="2020-10" db="EMBL/GenBank/DDBJ databases">
        <title>Whole-genome sequence of Luteibacter sp. EIF3.</title>
        <authorList>
            <person name="Friedrich I."/>
            <person name="Hertel R."/>
            <person name="Daniel R."/>
        </authorList>
    </citation>
    <scope>NUCLEOTIDE SEQUENCE</scope>
    <source>
        <strain evidence="2">EIF3</strain>
    </source>
</reference>
<evidence type="ECO:0000256" key="1">
    <source>
        <dbReference type="SAM" id="Phobius"/>
    </source>
</evidence>
<keyword evidence="1" id="KW-1133">Transmembrane helix</keyword>
<keyword evidence="1" id="KW-0812">Transmembrane</keyword>
<organism evidence="2 3">
    <name type="scientific">Luteibacter flocculans</name>
    <dbReference type="NCBI Taxonomy" id="2780091"/>
    <lineage>
        <taxon>Bacteria</taxon>
        <taxon>Pseudomonadati</taxon>
        <taxon>Pseudomonadota</taxon>
        <taxon>Gammaproteobacteria</taxon>
        <taxon>Lysobacterales</taxon>
        <taxon>Rhodanobacteraceae</taxon>
        <taxon>Luteibacter</taxon>
    </lineage>
</organism>
<keyword evidence="3" id="KW-1185">Reference proteome</keyword>
<evidence type="ECO:0000313" key="2">
    <source>
        <dbReference type="EMBL" id="URL57856.1"/>
    </source>
</evidence>
<feature type="transmembrane region" description="Helical" evidence="1">
    <location>
        <begin position="61"/>
        <end position="79"/>
    </location>
</feature>
<dbReference type="Proteomes" id="UP001056681">
    <property type="component" value="Chromosome"/>
</dbReference>
<dbReference type="RefSeq" id="WP_250338657.1">
    <property type="nucleotide sequence ID" value="NZ_CP063231.1"/>
</dbReference>
<dbReference type="EMBL" id="CP063231">
    <property type="protein sequence ID" value="URL57856.1"/>
    <property type="molecule type" value="Genomic_DNA"/>
</dbReference>
<sequence>MGLRIRFFAGVSPAVRRGLKSVAWAMLLSLGAVLVCYGAVWKLYPEAAHFSAARVSSFVDSLLAGVVGFALLGAFAYLGSLRKPDEDAIGDRIAYLYSARLEDNEATRDYLTEELMLLGSVIRSAESQYSFVEFDTVNGVVRVNVLISMTIVNMMKWDEYRQTMPVRVLFDPVPGHSSHVGNLIRVETVACDSFGHHGPKKSHLAHPVPLVGGHRYDGSVQLEIPPHGELRYEYEYEGWVKAVDNFWTGTNRFAEKFSIVVTNLVGQILSIEPHPDPKRPKFVNITGQHTLASGDSAEVFATVNLKPSVPVTFRAKF</sequence>
<evidence type="ECO:0000313" key="3">
    <source>
        <dbReference type="Proteomes" id="UP001056681"/>
    </source>
</evidence>
<keyword evidence="1" id="KW-0472">Membrane</keyword>